<proteinExistence type="predicted"/>
<keyword evidence="3" id="KW-1185">Reference proteome</keyword>
<dbReference type="PANTHER" id="PTHR35374">
    <property type="entry name" value="CYCLIN-DEPENDENT KINASE 11A-LIKE"/>
    <property type="match status" value="1"/>
</dbReference>
<feature type="domain" description="DUF8207" evidence="1">
    <location>
        <begin position="70"/>
        <end position="167"/>
    </location>
</feature>
<evidence type="ECO:0000313" key="2">
    <source>
        <dbReference type="EMBL" id="KAK9679251.1"/>
    </source>
</evidence>
<gene>
    <name evidence="2" type="ORF">QE152_g40174</name>
</gene>
<dbReference type="PANTHER" id="PTHR35374:SF1">
    <property type="entry name" value="PROTEIN KINASE DOMAIN-CONTAINING PROTEIN"/>
    <property type="match status" value="1"/>
</dbReference>
<evidence type="ECO:0000259" key="1">
    <source>
        <dbReference type="Pfam" id="PF26634"/>
    </source>
</evidence>
<reference evidence="2 3" key="1">
    <citation type="journal article" date="2024" name="BMC Genomics">
        <title>De novo assembly and annotation of Popillia japonica's genome with initial clues to its potential as an invasive pest.</title>
        <authorList>
            <person name="Cucini C."/>
            <person name="Boschi S."/>
            <person name="Funari R."/>
            <person name="Cardaioli E."/>
            <person name="Iannotti N."/>
            <person name="Marturano G."/>
            <person name="Paoli F."/>
            <person name="Bruttini M."/>
            <person name="Carapelli A."/>
            <person name="Frati F."/>
            <person name="Nardi F."/>
        </authorList>
    </citation>
    <scope>NUCLEOTIDE SEQUENCE [LARGE SCALE GENOMIC DNA]</scope>
    <source>
        <strain evidence="2">DMR45628</strain>
    </source>
</reference>
<dbReference type="Pfam" id="PF26634">
    <property type="entry name" value="DUF8207"/>
    <property type="match status" value="1"/>
</dbReference>
<accession>A0AAW1HS07</accession>
<dbReference type="EMBL" id="JASPKY010001057">
    <property type="protein sequence ID" value="KAK9679251.1"/>
    <property type="molecule type" value="Genomic_DNA"/>
</dbReference>
<comment type="caution">
    <text evidence="2">The sequence shown here is derived from an EMBL/GenBank/DDBJ whole genome shotgun (WGS) entry which is preliminary data.</text>
</comment>
<protein>
    <recommendedName>
        <fullName evidence="1">DUF8207 domain-containing protein</fullName>
    </recommendedName>
</protein>
<sequence>MSIGVTRSNKRVLIVGPSGCGKTNALIALYFLEDEYIGEYLPETPVAPKDDEDESLGEFEDGLMTDEKEEFDEKYGIREVEGKLKLGNADVRFDDDKIVVGEFKYNGTKGLYELLFKKNPGKFTYADAKNYKYILKNTHAYKVDYNPNKKTAASRGMKYMKFIKPILEGHPPNVWWTRNWKTGLGLGTKSKISKKLSKKLYPNSVIEYKYWNDVKELCDRLKLLIASKEAGHTGHDNEIIAITEELKEANVMR</sequence>
<evidence type="ECO:0000313" key="3">
    <source>
        <dbReference type="Proteomes" id="UP001458880"/>
    </source>
</evidence>
<organism evidence="2 3">
    <name type="scientific">Popillia japonica</name>
    <name type="common">Japanese beetle</name>
    <dbReference type="NCBI Taxonomy" id="7064"/>
    <lineage>
        <taxon>Eukaryota</taxon>
        <taxon>Metazoa</taxon>
        <taxon>Ecdysozoa</taxon>
        <taxon>Arthropoda</taxon>
        <taxon>Hexapoda</taxon>
        <taxon>Insecta</taxon>
        <taxon>Pterygota</taxon>
        <taxon>Neoptera</taxon>
        <taxon>Endopterygota</taxon>
        <taxon>Coleoptera</taxon>
        <taxon>Polyphaga</taxon>
        <taxon>Scarabaeiformia</taxon>
        <taxon>Scarabaeidae</taxon>
        <taxon>Rutelinae</taxon>
        <taxon>Popillia</taxon>
    </lineage>
</organism>
<dbReference type="InterPro" id="IPR058520">
    <property type="entry name" value="DUF8207"/>
</dbReference>
<dbReference type="AlphaFoldDB" id="A0AAW1HS07"/>
<name>A0AAW1HS07_POPJA</name>
<dbReference type="Proteomes" id="UP001458880">
    <property type="component" value="Unassembled WGS sequence"/>
</dbReference>